<feature type="compositionally biased region" description="Low complexity" evidence="6">
    <location>
        <begin position="105"/>
        <end position="128"/>
    </location>
</feature>
<feature type="region of interest" description="Disordered" evidence="6">
    <location>
        <begin position="1"/>
        <end position="54"/>
    </location>
</feature>
<dbReference type="InterPro" id="IPR001471">
    <property type="entry name" value="AP2/ERF_dom"/>
</dbReference>
<dbReference type="InterPro" id="IPR036955">
    <property type="entry name" value="AP2/ERF_dom_sf"/>
</dbReference>
<keyword evidence="5" id="KW-0539">Nucleus</keyword>
<keyword evidence="2" id="KW-0805">Transcription regulation</keyword>
<name>A0A835LUP4_9MAGN</name>
<evidence type="ECO:0000256" key="6">
    <source>
        <dbReference type="SAM" id="MobiDB-lite"/>
    </source>
</evidence>
<dbReference type="PANTHER" id="PTHR31190:SF488">
    <property type="entry name" value="ETHYLENE-RESPONSIVE TRANSCRIPTION FACTOR ERF096"/>
    <property type="match status" value="1"/>
</dbReference>
<evidence type="ECO:0000256" key="5">
    <source>
        <dbReference type="ARBA" id="ARBA00023242"/>
    </source>
</evidence>
<comment type="subcellular location">
    <subcellularLocation>
        <location evidence="1">Nucleus</location>
    </subcellularLocation>
</comment>
<feature type="compositionally biased region" description="Polar residues" evidence="6">
    <location>
        <begin position="1"/>
        <end position="24"/>
    </location>
</feature>
<dbReference type="PRINTS" id="PR00367">
    <property type="entry name" value="ETHRSPELEMNT"/>
</dbReference>
<dbReference type="GO" id="GO:0003677">
    <property type="term" value="F:DNA binding"/>
    <property type="evidence" value="ECO:0007669"/>
    <property type="project" value="UniProtKB-KW"/>
</dbReference>
<sequence length="154" mass="17368">MKRYQTSSRKYMEQQTNKNNTSNNAHRDGEERGEVHYRGVRRRPSGKYAAEIRDPTRRSARVWLGTYDTAEKAAQAYDRAAYAMRGHLAILNFPNKYHSSSEGYPSHPNSSSPSSSTSSSTAAASTFTSKEKHVIELEYLDDNVLEELLGSDDN</sequence>
<organism evidence="8 9">
    <name type="scientific">Coptis chinensis</name>
    <dbReference type="NCBI Taxonomy" id="261450"/>
    <lineage>
        <taxon>Eukaryota</taxon>
        <taxon>Viridiplantae</taxon>
        <taxon>Streptophyta</taxon>
        <taxon>Embryophyta</taxon>
        <taxon>Tracheophyta</taxon>
        <taxon>Spermatophyta</taxon>
        <taxon>Magnoliopsida</taxon>
        <taxon>Ranunculales</taxon>
        <taxon>Ranunculaceae</taxon>
        <taxon>Coptidoideae</taxon>
        <taxon>Coptis</taxon>
    </lineage>
</organism>
<evidence type="ECO:0000256" key="2">
    <source>
        <dbReference type="ARBA" id="ARBA00023015"/>
    </source>
</evidence>
<dbReference type="GO" id="GO:0003700">
    <property type="term" value="F:DNA-binding transcription factor activity"/>
    <property type="evidence" value="ECO:0007669"/>
    <property type="project" value="InterPro"/>
</dbReference>
<dbReference type="CDD" id="cd00018">
    <property type="entry name" value="AP2"/>
    <property type="match status" value="1"/>
</dbReference>
<dbReference type="GO" id="GO:0005634">
    <property type="term" value="C:nucleus"/>
    <property type="evidence" value="ECO:0007669"/>
    <property type="project" value="UniProtKB-SubCell"/>
</dbReference>
<dbReference type="AlphaFoldDB" id="A0A835LUP4"/>
<dbReference type="Gene3D" id="3.30.730.10">
    <property type="entry name" value="AP2/ERF domain"/>
    <property type="match status" value="1"/>
</dbReference>
<dbReference type="InterPro" id="IPR044808">
    <property type="entry name" value="ERF_plant"/>
</dbReference>
<dbReference type="Pfam" id="PF00847">
    <property type="entry name" value="AP2"/>
    <property type="match status" value="1"/>
</dbReference>
<evidence type="ECO:0000256" key="4">
    <source>
        <dbReference type="ARBA" id="ARBA00023163"/>
    </source>
</evidence>
<gene>
    <name evidence="8" type="ORF">IFM89_017975</name>
</gene>
<protein>
    <recommendedName>
        <fullName evidence="7">AP2/ERF domain-containing protein</fullName>
    </recommendedName>
</protein>
<evidence type="ECO:0000259" key="7">
    <source>
        <dbReference type="PROSITE" id="PS51032"/>
    </source>
</evidence>
<dbReference type="GO" id="GO:0009873">
    <property type="term" value="P:ethylene-activated signaling pathway"/>
    <property type="evidence" value="ECO:0007669"/>
    <property type="project" value="InterPro"/>
</dbReference>
<dbReference type="OrthoDB" id="10038011at2759"/>
<keyword evidence="4" id="KW-0804">Transcription</keyword>
<dbReference type="InterPro" id="IPR016177">
    <property type="entry name" value="DNA-bd_dom_sf"/>
</dbReference>
<feature type="compositionally biased region" description="Basic and acidic residues" evidence="6">
    <location>
        <begin position="25"/>
        <end position="37"/>
    </location>
</feature>
<dbReference type="SMART" id="SM00380">
    <property type="entry name" value="AP2"/>
    <property type="match status" value="1"/>
</dbReference>
<evidence type="ECO:0000256" key="3">
    <source>
        <dbReference type="ARBA" id="ARBA00023125"/>
    </source>
</evidence>
<feature type="domain" description="AP2/ERF" evidence="7">
    <location>
        <begin position="36"/>
        <end position="94"/>
    </location>
</feature>
<evidence type="ECO:0000313" key="8">
    <source>
        <dbReference type="EMBL" id="KAF9605632.1"/>
    </source>
</evidence>
<evidence type="ECO:0000256" key="1">
    <source>
        <dbReference type="ARBA" id="ARBA00004123"/>
    </source>
</evidence>
<dbReference type="PANTHER" id="PTHR31190">
    <property type="entry name" value="DNA-BINDING DOMAIN"/>
    <property type="match status" value="1"/>
</dbReference>
<dbReference type="EMBL" id="JADFTS010000005">
    <property type="protein sequence ID" value="KAF9605632.1"/>
    <property type="molecule type" value="Genomic_DNA"/>
</dbReference>
<accession>A0A835LUP4</accession>
<proteinExistence type="predicted"/>
<dbReference type="SUPFAM" id="SSF54171">
    <property type="entry name" value="DNA-binding domain"/>
    <property type="match status" value="1"/>
</dbReference>
<reference evidence="8 9" key="1">
    <citation type="submission" date="2020-10" db="EMBL/GenBank/DDBJ databases">
        <title>The Coptis chinensis genome and diversification of protoberbering-type alkaloids.</title>
        <authorList>
            <person name="Wang B."/>
            <person name="Shu S."/>
            <person name="Song C."/>
            <person name="Liu Y."/>
        </authorList>
    </citation>
    <scope>NUCLEOTIDE SEQUENCE [LARGE SCALE GENOMIC DNA]</scope>
    <source>
        <strain evidence="8">HL-2020</strain>
        <tissue evidence="8">Leaf</tissue>
    </source>
</reference>
<comment type="caution">
    <text evidence="8">The sequence shown here is derived from an EMBL/GenBank/DDBJ whole genome shotgun (WGS) entry which is preliminary data.</text>
</comment>
<dbReference type="PROSITE" id="PS51032">
    <property type="entry name" value="AP2_ERF"/>
    <property type="match status" value="1"/>
</dbReference>
<keyword evidence="9" id="KW-1185">Reference proteome</keyword>
<dbReference type="Proteomes" id="UP000631114">
    <property type="component" value="Unassembled WGS sequence"/>
</dbReference>
<dbReference type="FunFam" id="3.30.730.10:FF:000001">
    <property type="entry name" value="Ethylene-responsive transcription factor 2"/>
    <property type="match status" value="1"/>
</dbReference>
<evidence type="ECO:0000313" key="9">
    <source>
        <dbReference type="Proteomes" id="UP000631114"/>
    </source>
</evidence>
<feature type="region of interest" description="Disordered" evidence="6">
    <location>
        <begin position="95"/>
        <end position="128"/>
    </location>
</feature>
<keyword evidence="3" id="KW-0238">DNA-binding</keyword>